<organism evidence="2 3">
    <name type="scientific">Saliphagus infecundisoli</name>
    <dbReference type="NCBI Taxonomy" id="1849069"/>
    <lineage>
        <taxon>Archaea</taxon>
        <taxon>Methanobacteriati</taxon>
        <taxon>Methanobacteriota</taxon>
        <taxon>Stenosarchaea group</taxon>
        <taxon>Halobacteria</taxon>
        <taxon>Halobacteriales</taxon>
        <taxon>Natrialbaceae</taxon>
        <taxon>Saliphagus</taxon>
    </lineage>
</organism>
<gene>
    <name evidence="2" type="ORF">ACFPFO_06260</name>
</gene>
<dbReference type="AlphaFoldDB" id="A0ABD5QC84"/>
<protein>
    <submittedName>
        <fullName evidence="2">Transposase</fullName>
    </submittedName>
</protein>
<evidence type="ECO:0000259" key="1">
    <source>
        <dbReference type="Pfam" id="PF01609"/>
    </source>
</evidence>
<evidence type="ECO:0000313" key="3">
    <source>
        <dbReference type="Proteomes" id="UP001595925"/>
    </source>
</evidence>
<dbReference type="InterPro" id="IPR002559">
    <property type="entry name" value="Transposase_11"/>
</dbReference>
<keyword evidence="3" id="KW-1185">Reference proteome</keyword>
<accession>A0ABD5QC84</accession>
<proteinExistence type="predicted"/>
<dbReference type="RefSeq" id="WP_224830113.1">
    <property type="nucleotide sequence ID" value="NZ_JAIVEF010000038.1"/>
</dbReference>
<dbReference type="Proteomes" id="UP001595925">
    <property type="component" value="Unassembled WGS sequence"/>
</dbReference>
<feature type="domain" description="Transposase IS4-like" evidence="1">
    <location>
        <begin position="282"/>
        <end position="500"/>
    </location>
</feature>
<sequence>MLKTDHYADAVRTFLRANRGFSTKSAIRDETDVPDWYLRKMTATKGEFYSSLNHNNQYVASKYTVGHRADTDGFWRPTGTGDEVVFHRQGTTKQTLKYLAFNRPSGLTAAEAIELLGRPCYRALAQMTDDDIATVELGDTALYTHTWAHKRHRQLTERRTNTSIELDPSGARPADRHLFIEEILTEFTTIAAEHIDSIESDRAAALILRQLHDDSFETTETRVRHSRRLKDVLGYDEPSDVPDGTSIWRSFDAVPSTELEGCLRAMTTELCEEEYRAGRYAVVDATHMHARANTRREIENGDVEGASWGVHDGQFYGYKVYLVIDAAIELPVAALLATGKRNDQRMFVPLIEKYDDLYDTTDLEAVFADAGFDSTANREQCQEMLEAPLMTAINPRRSSPLKALKDEIKTLFEEHGDEIETVHDALDLLPQTLLSDYGVETGNDEHNYIIHAIKERMNRHLRAGVERVISRLKTFTGLERPRARKEKNVRTHMLLSVVSLVAVALTAKRRGKPSLILSPARII</sequence>
<evidence type="ECO:0000313" key="2">
    <source>
        <dbReference type="EMBL" id="MFC4987370.1"/>
    </source>
</evidence>
<name>A0ABD5QC84_9EURY</name>
<dbReference type="EMBL" id="JBHSJG010000023">
    <property type="protein sequence ID" value="MFC4987370.1"/>
    <property type="molecule type" value="Genomic_DNA"/>
</dbReference>
<dbReference type="Pfam" id="PF01609">
    <property type="entry name" value="DDE_Tnp_1"/>
    <property type="match status" value="1"/>
</dbReference>
<reference evidence="2 3" key="1">
    <citation type="journal article" date="2019" name="Int. J. Syst. Evol. Microbiol.">
        <title>The Global Catalogue of Microorganisms (GCM) 10K type strain sequencing project: providing services to taxonomists for standard genome sequencing and annotation.</title>
        <authorList>
            <consortium name="The Broad Institute Genomics Platform"/>
            <consortium name="The Broad Institute Genome Sequencing Center for Infectious Disease"/>
            <person name="Wu L."/>
            <person name="Ma J."/>
        </authorList>
    </citation>
    <scope>NUCLEOTIDE SEQUENCE [LARGE SCALE GENOMIC DNA]</scope>
    <source>
        <strain evidence="2 3">CGMCC 1.15824</strain>
    </source>
</reference>
<comment type="caution">
    <text evidence="2">The sequence shown here is derived from an EMBL/GenBank/DDBJ whole genome shotgun (WGS) entry which is preliminary data.</text>
</comment>